<dbReference type="InParanoid" id="G3H0Q8"/>
<proteinExistence type="predicted"/>
<dbReference type="EMBL" id="JH000097">
    <property type="protein sequence ID" value="EGV92005.1"/>
    <property type="molecule type" value="Genomic_DNA"/>
</dbReference>
<sequence length="60" mass="6895">MELHNTEVAVERVSQYVLIVTEGIRAGVALYFSPCFRFYDSSLSPIFLLDICNIYQLCFV</sequence>
<protein>
    <submittedName>
        <fullName evidence="1">Uncharacterized protein</fullName>
    </submittedName>
</protein>
<dbReference type="Proteomes" id="UP000001075">
    <property type="component" value="Unassembled WGS sequence"/>
</dbReference>
<reference evidence="2" key="1">
    <citation type="journal article" date="2011" name="Nat. Biotechnol.">
        <title>The genomic sequence of the Chinese hamster ovary (CHO)-K1 cell line.</title>
        <authorList>
            <person name="Xu X."/>
            <person name="Nagarajan H."/>
            <person name="Lewis N.E."/>
            <person name="Pan S."/>
            <person name="Cai Z."/>
            <person name="Liu X."/>
            <person name="Chen W."/>
            <person name="Xie M."/>
            <person name="Wang W."/>
            <person name="Hammond S."/>
            <person name="Andersen M.R."/>
            <person name="Neff N."/>
            <person name="Passarelli B."/>
            <person name="Koh W."/>
            <person name="Fan H.C."/>
            <person name="Wang J."/>
            <person name="Gui Y."/>
            <person name="Lee K.H."/>
            <person name="Betenbaugh M.J."/>
            <person name="Quake S.R."/>
            <person name="Famili I."/>
            <person name="Palsson B.O."/>
            <person name="Wang J."/>
        </authorList>
    </citation>
    <scope>NUCLEOTIDE SEQUENCE [LARGE SCALE GENOMIC DNA]</scope>
    <source>
        <strain evidence="2">CHO K1 cell line</strain>
    </source>
</reference>
<dbReference type="AlphaFoldDB" id="G3H0Q8"/>
<evidence type="ECO:0000313" key="2">
    <source>
        <dbReference type="Proteomes" id="UP000001075"/>
    </source>
</evidence>
<gene>
    <name evidence="1" type="ORF">I79_003722</name>
</gene>
<accession>G3H0Q8</accession>
<organism evidence="1 2">
    <name type="scientific">Cricetulus griseus</name>
    <name type="common">Chinese hamster</name>
    <name type="synonym">Cricetulus barabensis griseus</name>
    <dbReference type="NCBI Taxonomy" id="10029"/>
    <lineage>
        <taxon>Eukaryota</taxon>
        <taxon>Metazoa</taxon>
        <taxon>Chordata</taxon>
        <taxon>Craniata</taxon>
        <taxon>Vertebrata</taxon>
        <taxon>Euteleostomi</taxon>
        <taxon>Mammalia</taxon>
        <taxon>Eutheria</taxon>
        <taxon>Euarchontoglires</taxon>
        <taxon>Glires</taxon>
        <taxon>Rodentia</taxon>
        <taxon>Myomorpha</taxon>
        <taxon>Muroidea</taxon>
        <taxon>Cricetidae</taxon>
        <taxon>Cricetinae</taxon>
        <taxon>Cricetulus</taxon>
    </lineage>
</organism>
<evidence type="ECO:0000313" key="1">
    <source>
        <dbReference type="EMBL" id="EGV92005.1"/>
    </source>
</evidence>
<name>G3H0Q8_CRIGR</name>